<sequence length="59" mass="6414">MAGMANGSRKLLLKINAYIARELDLGRTAIDNCNAYIGGWLHSGSMTGEKTESKSKNKQ</sequence>
<dbReference type="AlphaFoldDB" id="A0A1I5TMV2"/>
<dbReference type="EMBL" id="FOXO01000009">
    <property type="protein sequence ID" value="SFP84201.1"/>
    <property type="molecule type" value="Genomic_DNA"/>
</dbReference>
<dbReference type="RefSeq" id="WP_074886734.1">
    <property type="nucleotide sequence ID" value="NZ_FOXO01000009.1"/>
</dbReference>
<name>A0A1I5TMV2_9FIRM</name>
<reference evidence="2" key="1">
    <citation type="submission" date="2016-10" db="EMBL/GenBank/DDBJ databases">
        <authorList>
            <person name="Varghese N."/>
            <person name="Submissions S."/>
        </authorList>
    </citation>
    <scope>NUCLEOTIDE SEQUENCE [LARGE SCALE GENOMIC DNA]</scope>
    <source>
        <strain evidence="2">P18</strain>
    </source>
</reference>
<accession>A0A1I5TMV2</accession>
<evidence type="ECO:0000313" key="1">
    <source>
        <dbReference type="EMBL" id="SFP84201.1"/>
    </source>
</evidence>
<evidence type="ECO:0000313" key="2">
    <source>
        <dbReference type="Proteomes" id="UP000182624"/>
    </source>
</evidence>
<protein>
    <submittedName>
        <fullName evidence="1">Uncharacterized protein</fullName>
    </submittedName>
</protein>
<gene>
    <name evidence="1" type="ORF">SAMN04487928_109109</name>
</gene>
<proteinExistence type="predicted"/>
<keyword evidence="2" id="KW-1185">Reference proteome</keyword>
<organism evidence="1 2">
    <name type="scientific">Butyrivibrio proteoclasticus</name>
    <dbReference type="NCBI Taxonomy" id="43305"/>
    <lineage>
        <taxon>Bacteria</taxon>
        <taxon>Bacillati</taxon>
        <taxon>Bacillota</taxon>
        <taxon>Clostridia</taxon>
        <taxon>Lachnospirales</taxon>
        <taxon>Lachnospiraceae</taxon>
        <taxon>Butyrivibrio</taxon>
    </lineage>
</organism>
<dbReference type="Proteomes" id="UP000182624">
    <property type="component" value="Unassembled WGS sequence"/>
</dbReference>